<protein>
    <submittedName>
        <fullName evidence="2">Uncharacterized protein</fullName>
    </submittedName>
</protein>
<reference evidence="2 3" key="1">
    <citation type="submission" date="2019-08" db="EMBL/GenBank/DDBJ databases">
        <title>A chromosome-level genome assembly, high-density linkage maps, and genome scans reveal the genomic architecture of hybrid incompatibilities underlying speciation via character displacement in darters (Percidae: Etheostominae).</title>
        <authorList>
            <person name="Moran R.L."/>
            <person name="Catchen J.M."/>
            <person name="Fuller R.C."/>
        </authorList>
    </citation>
    <scope>NUCLEOTIDE SEQUENCE [LARGE SCALE GENOMIC DNA]</scope>
    <source>
        <strain evidence="2">EspeVRDwgs_2016</strain>
        <tissue evidence="2">Muscle</tissue>
    </source>
</reference>
<dbReference type="AlphaFoldDB" id="A0A5J5D9F8"/>
<feature type="region of interest" description="Disordered" evidence="1">
    <location>
        <begin position="48"/>
        <end position="83"/>
    </location>
</feature>
<name>A0A5J5D9F8_9PERO</name>
<evidence type="ECO:0000313" key="3">
    <source>
        <dbReference type="Proteomes" id="UP000327493"/>
    </source>
</evidence>
<accession>A0A5J5D9F8</accession>
<evidence type="ECO:0000313" key="2">
    <source>
        <dbReference type="EMBL" id="KAA8589155.1"/>
    </source>
</evidence>
<evidence type="ECO:0000256" key="1">
    <source>
        <dbReference type="SAM" id="MobiDB-lite"/>
    </source>
</evidence>
<sequence>MYEWGGEMEGVRARMDGRMDNGRMTHESFLILSQLEERKRREMLPQENAFLLPSVKPSSQGDSQRTAKTCKASVTKKDSQSRQ</sequence>
<comment type="caution">
    <text evidence="2">The sequence shown here is derived from an EMBL/GenBank/DDBJ whole genome shotgun (WGS) entry which is preliminary data.</text>
</comment>
<dbReference type="EMBL" id="VOFY01000010">
    <property type="protein sequence ID" value="KAA8589155.1"/>
    <property type="molecule type" value="Genomic_DNA"/>
</dbReference>
<keyword evidence="3" id="KW-1185">Reference proteome</keyword>
<gene>
    <name evidence="2" type="ORF">FQN60_010500</name>
</gene>
<dbReference type="Proteomes" id="UP000327493">
    <property type="component" value="Chromosome 10"/>
</dbReference>
<feature type="compositionally biased region" description="Polar residues" evidence="1">
    <location>
        <begin position="56"/>
        <end position="67"/>
    </location>
</feature>
<proteinExistence type="predicted"/>
<organism evidence="2 3">
    <name type="scientific">Etheostoma spectabile</name>
    <name type="common">orangethroat darter</name>
    <dbReference type="NCBI Taxonomy" id="54343"/>
    <lineage>
        <taxon>Eukaryota</taxon>
        <taxon>Metazoa</taxon>
        <taxon>Chordata</taxon>
        <taxon>Craniata</taxon>
        <taxon>Vertebrata</taxon>
        <taxon>Euteleostomi</taxon>
        <taxon>Actinopterygii</taxon>
        <taxon>Neopterygii</taxon>
        <taxon>Teleostei</taxon>
        <taxon>Neoteleostei</taxon>
        <taxon>Acanthomorphata</taxon>
        <taxon>Eupercaria</taxon>
        <taxon>Perciformes</taxon>
        <taxon>Percoidei</taxon>
        <taxon>Percidae</taxon>
        <taxon>Etheostomatinae</taxon>
        <taxon>Etheostoma</taxon>
    </lineage>
</organism>